<dbReference type="SMART" id="SM00248">
    <property type="entry name" value="ANK"/>
    <property type="match status" value="6"/>
</dbReference>
<evidence type="ECO:0000313" key="5">
    <source>
        <dbReference type="EMBL" id="VDI35483.1"/>
    </source>
</evidence>
<dbReference type="OrthoDB" id="426293at2759"/>
<dbReference type="InterPro" id="IPR027417">
    <property type="entry name" value="P-loop_NTPase"/>
</dbReference>
<dbReference type="PANTHER" id="PTHR24166:SF48">
    <property type="entry name" value="PROTEIN VAPYRIN"/>
    <property type="match status" value="1"/>
</dbReference>
<comment type="caution">
    <text evidence="5">The sequence shown here is derived from an EMBL/GenBank/DDBJ whole genome shotgun (WGS) entry which is preliminary data.</text>
</comment>
<dbReference type="SUPFAM" id="SSF48403">
    <property type="entry name" value="Ankyrin repeat"/>
    <property type="match status" value="1"/>
</dbReference>
<dbReference type="PROSITE" id="PS50297">
    <property type="entry name" value="ANK_REP_REGION"/>
    <property type="match status" value="3"/>
</dbReference>
<dbReference type="AlphaFoldDB" id="A0A8B6ELF3"/>
<dbReference type="Pfam" id="PF00023">
    <property type="entry name" value="Ank"/>
    <property type="match status" value="1"/>
</dbReference>
<dbReference type="Gene3D" id="1.25.40.20">
    <property type="entry name" value="Ankyrin repeat-containing domain"/>
    <property type="match status" value="2"/>
</dbReference>
<dbReference type="InterPro" id="IPR049050">
    <property type="entry name" value="nSTAND3"/>
</dbReference>
<feature type="domain" description="Novel STAND NTPase 3" evidence="4">
    <location>
        <begin position="223"/>
        <end position="374"/>
    </location>
</feature>
<organism evidence="5 6">
    <name type="scientific">Mytilus galloprovincialis</name>
    <name type="common">Mediterranean mussel</name>
    <dbReference type="NCBI Taxonomy" id="29158"/>
    <lineage>
        <taxon>Eukaryota</taxon>
        <taxon>Metazoa</taxon>
        <taxon>Spiralia</taxon>
        <taxon>Lophotrochozoa</taxon>
        <taxon>Mollusca</taxon>
        <taxon>Bivalvia</taxon>
        <taxon>Autobranchia</taxon>
        <taxon>Pteriomorphia</taxon>
        <taxon>Mytilida</taxon>
        <taxon>Mytiloidea</taxon>
        <taxon>Mytilidae</taxon>
        <taxon>Mytilinae</taxon>
        <taxon>Mytilus</taxon>
    </lineage>
</organism>
<dbReference type="EMBL" id="UYJE01005239">
    <property type="protein sequence ID" value="VDI35483.1"/>
    <property type="molecule type" value="Genomic_DNA"/>
</dbReference>
<evidence type="ECO:0000256" key="2">
    <source>
        <dbReference type="ARBA" id="ARBA00023043"/>
    </source>
</evidence>
<dbReference type="Proteomes" id="UP000596742">
    <property type="component" value="Unassembled WGS sequence"/>
</dbReference>
<feature type="repeat" description="ANK" evidence="3">
    <location>
        <begin position="801"/>
        <end position="833"/>
    </location>
</feature>
<keyword evidence="2 3" id="KW-0040">ANK repeat</keyword>
<feature type="repeat" description="ANK" evidence="3">
    <location>
        <begin position="700"/>
        <end position="732"/>
    </location>
</feature>
<dbReference type="PANTHER" id="PTHR24166">
    <property type="entry name" value="ROLLING PEBBLES, ISOFORM B"/>
    <property type="match status" value="1"/>
</dbReference>
<dbReference type="InterPro" id="IPR002110">
    <property type="entry name" value="Ankyrin_rpt"/>
</dbReference>
<gene>
    <name evidence="5" type="ORF">MGAL_10B040191</name>
</gene>
<reference evidence="5" key="1">
    <citation type="submission" date="2018-11" db="EMBL/GenBank/DDBJ databases">
        <authorList>
            <person name="Alioto T."/>
            <person name="Alioto T."/>
        </authorList>
    </citation>
    <scope>NUCLEOTIDE SEQUENCE</scope>
</reference>
<dbReference type="InterPro" id="IPR050889">
    <property type="entry name" value="Dendritic_Spine_Reg/Scaffold"/>
</dbReference>
<evidence type="ECO:0000256" key="1">
    <source>
        <dbReference type="ARBA" id="ARBA00022737"/>
    </source>
</evidence>
<accession>A0A8B6ELF3</accession>
<dbReference type="Pfam" id="PF20720">
    <property type="entry name" value="nSTAND3"/>
    <property type="match status" value="1"/>
</dbReference>
<keyword evidence="1" id="KW-0677">Repeat</keyword>
<feature type="repeat" description="ANK" evidence="3">
    <location>
        <begin position="834"/>
        <end position="866"/>
    </location>
</feature>
<evidence type="ECO:0000256" key="3">
    <source>
        <dbReference type="PROSITE-ProRule" id="PRU00023"/>
    </source>
</evidence>
<evidence type="ECO:0000313" key="6">
    <source>
        <dbReference type="Proteomes" id="UP000596742"/>
    </source>
</evidence>
<dbReference type="Pfam" id="PF12796">
    <property type="entry name" value="Ank_2"/>
    <property type="match status" value="1"/>
</dbReference>
<name>A0A8B6ELF3_MYTGA</name>
<dbReference type="PROSITE" id="PS50088">
    <property type="entry name" value="ANK_REPEAT"/>
    <property type="match status" value="4"/>
</dbReference>
<dbReference type="SUPFAM" id="SSF52540">
    <property type="entry name" value="P-loop containing nucleoside triphosphate hydrolases"/>
    <property type="match status" value="1"/>
</dbReference>
<keyword evidence="6" id="KW-1185">Reference proteome</keyword>
<evidence type="ECO:0000259" key="4">
    <source>
        <dbReference type="Pfam" id="PF20720"/>
    </source>
</evidence>
<protein>
    <recommendedName>
        <fullName evidence="4">Novel STAND NTPase 3 domain-containing protein</fullName>
    </recommendedName>
</protein>
<sequence length="955" mass="108930">MASNKSKNLNNTAKLTYAAQHLMPEVLQELLRIKEPCHVIVGHVRNNRKLWSSLSKSERAFILKAPTEDYTHFDTPLIYKILRSLNTVDHPTKGWGHQEDPENSETSVGDDVERILRYTNEIAHTIVWNCKVTDSELTKWLSAFKDVAKRMEVYLGTSNGHFTHKLENLEMLALNDDMKDAILSTVRCLKEDVGKLKQDIGNSNINDAIAVQIEEWKKIDEKFVPTGLCAKLVHNLKENNVTTVYGISGIGKSATIHHVALLLREQSQYEIIPCHSPEDIERNFRKNENQVFVFDDVCGRYSAIQNEVNSWLKYEPVLKSIIREGNTKIIASCRTQVFKEEQFQRIGFLTECSIEFTNNLLTKNQKRSIAEKYLDLNLIRAIENIINTNDFLPLMCSLYRNHTEKDVVEFFENPFDIYMSEFDNMKEEPYKLKYFAILLIVLCNGELCFPVKENNISHFYQCFPVKGNNGNNTARHDINIQNLLEDYGISGGAPKTDILMQLDSLVGTFLKTEYYHNKVGKEMVIYRPMHAKLFDYMCHHCGLQQNFQNLIIKYACRSLLNQQTCIDSLAKSEERPIVISTENEEEFFCRMIRDILEVKSDEVFRSPQMQCQEYRQKLIRFLNCNADLLKASFNDIKIGRKVLRGILASNYSDVIAVVINIAGSLVSVADRAYCTDKPVIGMLRKTSRNVNMASIKIHKHHYTPLVCACFHGHTEIVKLLLSEGTSVNCNVSHRKLTPLLAAIIGNNTDIVEKLLENDELDVNMSDRSNVSPLMVACNTGNFPVVCSLVERGAVLDAIDKCGQTALMFASRQGYCDIVQFLCERGAYINSQSRKRWTALMFACKGGHTNIVGYLIEMGSSVTDISDYVTPQLTTATKQHSIELFKCLLEKEAVLDLNDLDEVSVKERFERENTTTTVASLDLEVQLFNDVEDTENFETVGLRLEEEIDLNVDTYP</sequence>
<dbReference type="InterPro" id="IPR036770">
    <property type="entry name" value="Ankyrin_rpt-contain_sf"/>
</dbReference>
<dbReference type="Pfam" id="PF13637">
    <property type="entry name" value="Ank_4"/>
    <property type="match status" value="1"/>
</dbReference>
<feature type="repeat" description="ANK" evidence="3">
    <location>
        <begin position="768"/>
        <end position="800"/>
    </location>
</feature>
<proteinExistence type="predicted"/>